<protein>
    <submittedName>
        <fullName evidence="1">Uncharacterized protein</fullName>
    </submittedName>
</protein>
<dbReference type="STRING" id="1165861.A0A0L0UKA3"/>
<reference evidence="2" key="1">
    <citation type="submission" date="2014-03" db="EMBL/GenBank/DDBJ databases">
        <title>The Genome Sequence of Puccinia striiformis f. sp. tritici PST-78.</title>
        <authorList>
            <consortium name="The Broad Institute Genome Sequencing Platform"/>
            <person name="Cuomo C."/>
            <person name="Hulbert S."/>
            <person name="Chen X."/>
            <person name="Walker B."/>
            <person name="Young S.K."/>
            <person name="Zeng Q."/>
            <person name="Gargeya S."/>
            <person name="Fitzgerald M."/>
            <person name="Haas B."/>
            <person name="Abouelleil A."/>
            <person name="Alvarado L."/>
            <person name="Arachchi H.M."/>
            <person name="Berlin A.M."/>
            <person name="Chapman S.B."/>
            <person name="Goldberg J."/>
            <person name="Griggs A."/>
            <person name="Gujja S."/>
            <person name="Hansen M."/>
            <person name="Howarth C."/>
            <person name="Imamovic A."/>
            <person name="Larimer J."/>
            <person name="McCowan C."/>
            <person name="Montmayeur A."/>
            <person name="Murphy C."/>
            <person name="Neiman D."/>
            <person name="Pearson M."/>
            <person name="Priest M."/>
            <person name="Roberts A."/>
            <person name="Saif S."/>
            <person name="Shea T."/>
            <person name="Sisk P."/>
            <person name="Sykes S."/>
            <person name="Wortman J."/>
            <person name="Nusbaum C."/>
            <person name="Birren B."/>
        </authorList>
    </citation>
    <scope>NUCLEOTIDE SEQUENCE [LARGE SCALE GENOMIC DNA]</scope>
    <source>
        <strain evidence="2">race PST-78</strain>
    </source>
</reference>
<evidence type="ECO:0000313" key="2">
    <source>
        <dbReference type="Proteomes" id="UP000054564"/>
    </source>
</evidence>
<sequence>MALQAVKVARKVYKLQADAENSSSTTSGSSSIDILYLDIADLQKRSDELIAPKSLPIWQPYLEMAMNGTKGIEALTKKNFKLITSAPDIDYVQNLVEYLWTEPAINIEYYVWLSAVEELVLHTTTEMRQLHSEYMRVV</sequence>
<name>A0A0L0UKA3_9BASI</name>
<feature type="non-terminal residue" evidence="1">
    <location>
        <position position="138"/>
    </location>
</feature>
<evidence type="ECO:0000313" key="1">
    <source>
        <dbReference type="EMBL" id="KNE87380.1"/>
    </source>
</evidence>
<accession>A0A0L0UKA3</accession>
<dbReference type="Proteomes" id="UP000054564">
    <property type="component" value="Unassembled WGS sequence"/>
</dbReference>
<keyword evidence="2" id="KW-1185">Reference proteome</keyword>
<dbReference type="Gene3D" id="1.10.1380.10">
    <property type="entry name" value="Neutral endopeptidase , domain2"/>
    <property type="match status" value="1"/>
</dbReference>
<gene>
    <name evidence="1" type="ORF">PSTG_19235</name>
</gene>
<organism evidence="1 2">
    <name type="scientific">Puccinia striiformis f. sp. tritici PST-78</name>
    <dbReference type="NCBI Taxonomy" id="1165861"/>
    <lineage>
        <taxon>Eukaryota</taxon>
        <taxon>Fungi</taxon>
        <taxon>Dikarya</taxon>
        <taxon>Basidiomycota</taxon>
        <taxon>Pucciniomycotina</taxon>
        <taxon>Pucciniomycetes</taxon>
        <taxon>Pucciniales</taxon>
        <taxon>Pucciniaceae</taxon>
        <taxon>Puccinia</taxon>
    </lineage>
</organism>
<dbReference type="EMBL" id="AJIL01005612">
    <property type="protein sequence ID" value="KNE87380.1"/>
    <property type="molecule type" value="Genomic_DNA"/>
</dbReference>
<dbReference type="InterPro" id="IPR042089">
    <property type="entry name" value="Peptidase_M13_dom_2"/>
</dbReference>
<dbReference type="AlphaFoldDB" id="A0A0L0UKA3"/>
<proteinExistence type="predicted"/>
<comment type="caution">
    <text evidence="1">The sequence shown here is derived from an EMBL/GenBank/DDBJ whole genome shotgun (WGS) entry which is preliminary data.</text>
</comment>